<feature type="region of interest" description="Disordered" evidence="1">
    <location>
        <begin position="83"/>
        <end position="102"/>
    </location>
</feature>
<protein>
    <recommendedName>
        <fullName evidence="4">Bacteriophage Gp15 protein</fullName>
    </recommendedName>
</protein>
<sequence length="214" mass="25417">MRLTDYLEDTINIRGIEYKLDFTFDNILRTYELYDAEDASDAEKIVIMFDNLVINCEQPLDLEEKSMIIEKILNELVEKDTVKEQVQEEQEEENQEEVPQKKTHDLVQDADLIYASFLYDYNIDLFEQQGKLHWKKFVALLNNLSDDSIFKKVVHIRVKDIPKETKHNREEVRNLRKLKQLYSLEQKEEDAVKQIDFHMDSLAQSLKDSAKKGR</sequence>
<reference evidence="2 3" key="1">
    <citation type="submission" date="2019-10" db="EMBL/GenBank/DDBJ databases">
        <title>Gracilibacillus salitolerans sp. nov., a moderate halophile isolated from a saline soil in northwest China.</title>
        <authorList>
            <person name="Gan L."/>
        </authorList>
    </citation>
    <scope>NUCLEOTIDE SEQUENCE [LARGE SCALE GENOMIC DNA]</scope>
    <source>
        <strain evidence="2 3">TP2-8</strain>
    </source>
</reference>
<gene>
    <name evidence="2" type="ORF">GH885_02230</name>
</gene>
<name>A0A6N7QUE9_9BACI</name>
<keyword evidence="3" id="KW-1185">Reference proteome</keyword>
<dbReference type="EMBL" id="WJEE01000002">
    <property type="protein sequence ID" value="MRI65164.1"/>
    <property type="molecule type" value="Genomic_DNA"/>
</dbReference>
<evidence type="ECO:0008006" key="4">
    <source>
        <dbReference type="Google" id="ProtNLM"/>
    </source>
</evidence>
<dbReference type="RefSeq" id="WP_153834027.1">
    <property type="nucleotide sequence ID" value="NZ_JBHUMW010000107.1"/>
</dbReference>
<evidence type="ECO:0000313" key="2">
    <source>
        <dbReference type="EMBL" id="MRI65164.1"/>
    </source>
</evidence>
<dbReference type="InterPro" id="IPR009660">
    <property type="entry name" value="Phage_A500_Gp15"/>
</dbReference>
<dbReference type="Pfam" id="PF06854">
    <property type="entry name" value="Phage_Gp15"/>
    <property type="match status" value="1"/>
</dbReference>
<comment type="caution">
    <text evidence="2">The sequence shown here is derived from an EMBL/GenBank/DDBJ whole genome shotgun (WGS) entry which is preliminary data.</text>
</comment>
<proteinExistence type="predicted"/>
<evidence type="ECO:0000256" key="1">
    <source>
        <dbReference type="SAM" id="MobiDB-lite"/>
    </source>
</evidence>
<organism evidence="2 3">
    <name type="scientific">Gracilibacillus thailandensis</name>
    <dbReference type="NCBI Taxonomy" id="563735"/>
    <lineage>
        <taxon>Bacteria</taxon>
        <taxon>Bacillati</taxon>
        <taxon>Bacillota</taxon>
        <taxon>Bacilli</taxon>
        <taxon>Bacillales</taxon>
        <taxon>Bacillaceae</taxon>
        <taxon>Gracilibacillus</taxon>
    </lineage>
</organism>
<accession>A0A6N7QUE9</accession>
<dbReference type="Proteomes" id="UP000435187">
    <property type="component" value="Unassembled WGS sequence"/>
</dbReference>
<dbReference type="AlphaFoldDB" id="A0A6N7QUE9"/>
<evidence type="ECO:0000313" key="3">
    <source>
        <dbReference type="Proteomes" id="UP000435187"/>
    </source>
</evidence>
<feature type="compositionally biased region" description="Acidic residues" evidence="1">
    <location>
        <begin position="87"/>
        <end position="96"/>
    </location>
</feature>